<feature type="domain" description="G" evidence="3">
    <location>
        <begin position="288"/>
        <end position="376"/>
    </location>
</feature>
<dbReference type="Proteomes" id="UP001642540">
    <property type="component" value="Unassembled WGS sequence"/>
</dbReference>
<accession>A0ABP1RYV9</accession>
<dbReference type="PANTHER" id="PTHR32046">
    <property type="entry name" value="G DOMAIN-CONTAINING PROTEIN"/>
    <property type="match status" value="1"/>
</dbReference>
<dbReference type="InterPro" id="IPR027417">
    <property type="entry name" value="P-loop_NTPase"/>
</dbReference>
<keyword evidence="5" id="KW-1185">Reference proteome</keyword>
<evidence type="ECO:0000313" key="4">
    <source>
        <dbReference type="EMBL" id="CAL8138948.1"/>
    </source>
</evidence>
<proteinExistence type="predicted"/>
<evidence type="ECO:0000256" key="1">
    <source>
        <dbReference type="SAM" id="Coils"/>
    </source>
</evidence>
<dbReference type="InterPro" id="IPR006073">
    <property type="entry name" value="GTP-bd"/>
</dbReference>
<dbReference type="SUPFAM" id="SSF52540">
    <property type="entry name" value="P-loop containing nucleoside triphosphate hydrolases"/>
    <property type="match status" value="1"/>
</dbReference>
<gene>
    <name evidence="4" type="ORF">ODALV1_LOCUS27611</name>
</gene>
<keyword evidence="2" id="KW-0732">Signal</keyword>
<dbReference type="EMBL" id="CAXLJM020000124">
    <property type="protein sequence ID" value="CAL8138948.1"/>
    <property type="molecule type" value="Genomic_DNA"/>
</dbReference>
<dbReference type="InterPro" id="IPR011024">
    <property type="entry name" value="G_crystallin-like"/>
</dbReference>
<dbReference type="Gene3D" id="3.40.50.300">
    <property type="entry name" value="P-loop containing nucleotide triphosphate hydrolases"/>
    <property type="match status" value="1"/>
</dbReference>
<feature type="chain" id="PRO_5045902199" description="G domain-containing protein" evidence="2">
    <location>
        <begin position="30"/>
        <end position="742"/>
    </location>
</feature>
<evidence type="ECO:0000259" key="3">
    <source>
        <dbReference type="Pfam" id="PF01926"/>
    </source>
</evidence>
<dbReference type="Pfam" id="PF01926">
    <property type="entry name" value="MMR_HSR1"/>
    <property type="match status" value="1"/>
</dbReference>
<sequence>MTNSTRKNETLWFVLTYIFLTKFVSLSECWETPYREIQCGTLHSQNNLGGQQFPFKDGDESANLFEDYRALLFGWNITSSFLVESGCSMEICNETYFDGVCPLFEEGSYPSLSVLPANFTGGVGSVRCYCRKECKCEDTFMKKSSCARAYFKGGCETCNSLYTELANTSYYDGEDFQGDVEAFRLRKGCRLTLYAEEDFEGEEEIISEEIFENYNGTFSSYECKCNDEEYVPRAPPPRPITFPPLVDVPGSLDDIITMLRNETYSRHPGLETAKKSMENRRSGRNAYILVVGSTGSGKSTAINLLLDNPNITEVGDYVTTTTDINEIRIPVPLDKLGISNSELRIIDTPGLGNTRGIEQDAKFLATLENYLDTHEELKHRIPNVVLIFHNYNDKRLNSSASRFVKLIDALESFRSRITDRNYSNVIFVLSHFCGGSKRDTRWPTNTLKQFKEVIEDVSLFPNPINLVVAENDAEEYKLPLLNGYYKLPNNEYYPRNLFEKMDQVTKNTKDIVGAEIFQTAFRDPENLNVTSSHFPLVDSENPNVVKYMRILTSAWSFLTLASAQKQKAIQKERQDLIMQLEKENYNENRKALIEIKLKEIAVVERISQENKNSERELESSITEMRKQLQESLEDIQQEGGESMYERIESAHYEFYLKLRETRQRVERELKLKTMRYRDHLNNLKDHMKLYTESMRDKFSLQMLTWEREQRKLDLICNWNVTLTQNATDVDTRAKLLQELKGI</sequence>
<evidence type="ECO:0000313" key="5">
    <source>
        <dbReference type="Proteomes" id="UP001642540"/>
    </source>
</evidence>
<feature type="signal peptide" evidence="2">
    <location>
        <begin position="1"/>
        <end position="29"/>
    </location>
</feature>
<evidence type="ECO:0000256" key="2">
    <source>
        <dbReference type="SAM" id="SignalP"/>
    </source>
</evidence>
<dbReference type="SUPFAM" id="SSF49695">
    <property type="entry name" value="gamma-Crystallin-like"/>
    <property type="match status" value="1"/>
</dbReference>
<feature type="coiled-coil region" evidence="1">
    <location>
        <begin position="603"/>
        <end position="638"/>
    </location>
</feature>
<name>A0ABP1RYV9_9HEXA</name>
<comment type="caution">
    <text evidence="4">The sequence shown here is derived from an EMBL/GenBank/DDBJ whole genome shotgun (WGS) entry which is preliminary data.</text>
</comment>
<keyword evidence="1" id="KW-0175">Coiled coil</keyword>
<protein>
    <recommendedName>
        <fullName evidence="3">G domain-containing protein</fullName>
    </recommendedName>
</protein>
<reference evidence="4 5" key="1">
    <citation type="submission" date="2024-08" db="EMBL/GenBank/DDBJ databases">
        <authorList>
            <person name="Cucini C."/>
            <person name="Frati F."/>
        </authorList>
    </citation>
    <scope>NUCLEOTIDE SEQUENCE [LARGE SCALE GENOMIC DNA]</scope>
</reference>
<organism evidence="4 5">
    <name type="scientific">Orchesella dallaii</name>
    <dbReference type="NCBI Taxonomy" id="48710"/>
    <lineage>
        <taxon>Eukaryota</taxon>
        <taxon>Metazoa</taxon>
        <taxon>Ecdysozoa</taxon>
        <taxon>Arthropoda</taxon>
        <taxon>Hexapoda</taxon>
        <taxon>Collembola</taxon>
        <taxon>Entomobryomorpha</taxon>
        <taxon>Entomobryoidea</taxon>
        <taxon>Orchesellidae</taxon>
        <taxon>Orchesellinae</taxon>
        <taxon>Orchesella</taxon>
    </lineage>
</organism>